<dbReference type="PANTHER" id="PTHR43798">
    <property type="entry name" value="MONOACYLGLYCEROL LIPASE"/>
    <property type="match status" value="1"/>
</dbReference>
<dbReference type="InterPro" id="IPR000639">
    <property type="entry name" value="Epox_hydrolase-like"/>
</dbReference>
<protein>
    <submittedName>
        <fullName evidence="3">3-oxoadipate enol-lactonase</fullName>
        <ecNumber evidence="3">3.1.1.24</ecNumber>
    </submittedName>
</protein>
<dbReference type="PANTHER" id="PTHR43798:SF31">
    <property type="entry name" value="AB HYDROLASE SUPERFAMILY PROTEIN YCLE"/>
    <property type="match status" value="1"/>
</dbReference>
<feature type="domain" description="AB hydrolase-1" evidence="2">
    <location>
        <begin position="21"/>
        <end position="250"/>
    </location>
</feature>
<evidence type="ECO:0000259" key="2">
    <source>
        <dbReference type="Pfam" id="PF00561"/>
    </source>
</evidence>
<evidence type="ECO:0000313" key="3">
    <source>
        <dbReference type="EMBL" id="NYD89784.1"/>
    </source>
</evidence>
<sequence length="277" mass="29437">MAFYEVAARTNYFIEFGTGRPILLLHGISNSGRAWGPQIAPLVGAGYRVIVPDHAGHGASGKLTAPIGVAVLADDIEALLAHLGIGPVDVVGLSLGGMIALELALRDPERIGRLVVANSFEKTSTPVFHALTEGWARTFERPGGPVRRLEQNWSSLVSPAFQTTPDGLRTYQVWHGIAATADGPSLAHVARGIGAFDVTERLAAFAVPTLFIAGNLDAMSPPETNLHMAQRAPQGCYVEIDGAAHISNVDSADRFSALLLDFLSEGSERPDVTRSNR</sequence>
<accession>A0A7Y9FM37</accession>
<dbReference type="Pfam" id="PF00561">
    <property type="entry name" value="Abhydrolase_1"/>
    <property type="match status" value="1"/>
</dbReference>
<dbReference type="InterPro" id="IPR050266">
    <property type="entry name" value="AB_hydrolase_sf"/>
</dbReference>
<comment type="caution">
    <text evidence="3">The sequence shown here is derived from an EMBL/GenBank/DDBJ whole genome shotgun (WGS) entry which is preliminary data.</text>
</comment>
<organism evidence="3 4">
    <name type="scientific">Sphingomonas melonis</name>
    <dbReference type="NCBI Taxonomy" id="152682"/>
    <lineage>
        <taxon>Bacteria</taxon>
        <taxon>Pseudomonadati</taxon>
        <taxon>Pseudomonadota</taxon>
        <taxon>Alphaproteobacteria</taxon>
        <taxon>Sphingomonadales</taxon>
        <taxon>Sphingomonadaceae</taxon>
        <taxon>Sphingomonas</taxon>
    </lineage>
</organism>
<dbReference type="GO" id="GO:0047570">
    <property type="term" value="F:3-oxoadipate enol-lactonase activity"/>
    <property type="evidence" value="ECO:0007669"/>
    <property type="project" value="UniProtKB-EC"/>
</dbReference>
<dbReference type="PRINTS" id="PR00412">
    <property type="entry name" value="EPOXHYDRLASE"/>
</dbReference>
<keyword evidence="1 3" id="KW-0378">Hydrolase</keyword>
<dbReference type="GO" id="GO:0016020">
    <property type="term" value="C:membrane"/>
    <property type="evidence" value="ECO:0007669"/>
    <property type="project" value="TreeGrafter"/>
</dbReference>
<name>A0A7Y9FM37_9SPHN</name>
<reference evidence="3 4" key="2">
    <citation type="submission" date="2020-08" db="EMBL/GenBank/DDBJ databases">
        <title>The Agave Microbiome: Exploring the role of microbial communities in plant adaptations to desert environments.</title>
        <authorList>
            <person name="Partida-Martinez L.P."/>
        </authorList>
    </citation>
    <scope>NUCLEOTIDE SEQUENCE [LARGE SCALE GENOMIC DNA]</scope>
    <source>
        <strain evidence="3 4">AS2.3</strain>
    </source>
</reference>
<evidence type="ECO:0000256" key="1">
    <source>
        <dbReference type="ARBA" id="ARBA00022801"/>
    </source>
</evidence>
<dbReference type="EMBL" id="JACCBY010000002">
    <property type="protein sequence ID" value="NYD89784.1"/>
    <property type="molecule type" value="Genomic_DNA"/>
</dbReference>
<dbReference type="AlphaFoldDB" id="A0A7Y9FM37"/>
<dbReference type="InterPro" id="IPR029058">
    <property type="entry name" value="AB_hydrolase_fold"/>
</dbReference>
<proteinExistence type="predicted"/>
<dbReference type="RefSeq" id="WP_179508301.1">
    <property type="nucleotide sequence ID" value="NZ_JACCBY010000002.1"/>
</dbReference>
<dbReference type="SUPFAM" id="SSF53474">
    <property type="entry name" value="alpha/beta-Hydrolases"/>
    <property type="match status" value="1"/>
</dbReference>
<reference evidence="3 4" key="1">
    <citation type="submission" date="2020-07" db="EMBL/GenBank/DDBJ databases">
        <authorList>
            <person name="Partida-Martinez L."/>
            <person name="Huntemann M."/>
            <person name="Clum A."/>
            <person name="Wang J."/>
            <person name="Palaniappan K."/>
            <person name="Ritter S."/>
            <person name="Chen I.-M."/>
            <person name="Stamatis D."/>
            <person name="Reddy T."/>
            <person name="O'Malley R."/>
            <person name="Daum C."/>
            <person name="Shapiro N."/>
            <person name="Ivanova N."/>
            <person name="Kyrpides N."/>
            <person name="Woyke T."/>
        </authorList>
    </citation>
    <scope>NUCLEOTIDE SEQUENCE [LARGE SCALE GENOMIC DNA]</scope>
    <source>
        <strain evidence="3 4">AS2.3</strain>
    </source>
</reference>
<dbReference type="Proteomes" id="UP000517753">
    <property type="component" value="Unassembled WGS sequence"/>
</dbReference>
<gene>
    <name evidence="3" type="ORF">HD841_001564</name>
</gene>
<dbReference type="Gene3D" id="3.40.50.1820">
    <property type="entry name" value="alpha/beta hydrolase"/>
    <property type="match status" value="1"/>
</dbReference>
<dbReference type="InterPro" id="IPR000073">
    <property type="entry name" value="AB_hydrolase_1"/>
</dbReference>
<dbReference type="EC" id="3.1.1.24" evidence="3"/>
<dbReference type="PRINTS" id="PR00111">
    <property type="entry name" value="ABHYDROLASE"/>
</dbReference>
<keyword evidence="4" id="KW-1185">Reference proteome</keyword>
<evidence type="ECO:0000313" key="4">
    <source>
        <dbReference type="Proteomes" id="UP000517753"/>
    </source>
</evidence>